<dbReference type="EMBL" id="MFFM01000021">
    <property type="protein sequence ID" value="OGF13304.1"/>
    <property type="molecule type" value="Genomic_DNA"/>
</dbReference>
<evidence type="ECO:0000256" key="2">
    <source>
        <dbReference type="ARBA" id="ARBA00006751"/>
    </source>
</evidence>
<accession>A0A1F5RG61</accession>
<dbReference type="InterPro" id="IPR011268">
    <property type="entry name" value="Purine_phosphorylase"/>
</dbReference>
<dbReference type="PANTHER" id="PTHR11904:SF9">
    <property type="entry name" value="PURINE NUCLEOSIDE PHOSPHORYLASE-RELATED"/>
    <property type="match status" value="1"/>
</dbReference>
<dbReference type="GO" id="GO:0004731">
    <property type="term" value="F:purine-nucleoside phosphorylase activity"/>
    <property type="evidence" value="ECO:0007669"/>
    <property type="project" value="UniProtKB-EC"/>
</dbReference>
<dbReference type="SUPFAM" id="SSF53167">
    <property type="entry name" value="Purine and uridine phosphorylases"/>
    <property type="match status" value="1"/>
</dbReference>
<evidence type="ECO:0000256" key="4">
    <source>
        <dbReference type="ARBA" id="ARBA00022676"/>
    </source>
</evidence>
<evidence type="ECO:0000256" key="3">
    <source>
        <dbReference type="ARBA" id="ARBA00022553"/>
    </source>
</evidence>
<dbReference type="GO" id="GO:0005737">
    <property type="term" value="C:cytoplasm"/>
    <property type="evidence" value="ECO:0007669"/>
    <property type="project" value="TreeGrafter"/>
</dbReference>
<keyword evidence="5 6" id="KW-0808">Transferase</keyword>
<comment type="similarity">
    <text evidence="2 6">Belongs to the PNP/MTAP phosphorylase family.</text>
</comment>
<dbReference type="NCBIfam" id="TIGR01697">
    <property type="entry name" value="PNPH-PUNA-XAPA"/>
    <property type="match status" value="1"/>
</dbReference>
<keyword evidence="4 6" id="KW-0328">Glycosyltransferase</keyword>
<dbReference type="CDD" id="cd09009">
    <property type="entry name" value="PNP-EcPNPII_like"/>
    <property type="match status" value="1"/>
</dbReference>
<dbReference type="NCBIfam" id="TIGR01700">
    <property type="entry name" value="PNPH"/>
    <property type="match status" value="1"/>
</dbReference>
<dbReference type="UniPathway" id="UPA00606"/>
<protein>
    <recommendedName>
        <fullName evidence="6">Purine nucleoside phosphorylase</fullName>
        <ecNumber evidence="6">2.4.2.1</ecNumber>
    </recommendedName>
    <alternativeName>
        <fullName evidence="6">Inosine-guanosine phosphorylase</fullName>
    </alternativeName>
</protein>
<dbReference type="InterPro" id="IPR011270">
    <property type="entry name" value="Pur_Nuc_Pase_Ino/Guo-sp"/>
</dbReference>
<comment type="function">
    <text evidence="6">The purine nucleoside phosphorylases catalyze the phosphorolytic breakdown of the N-glycosidic bond in the beta-(deoxy)ribonucleoside molecules, with the formation of the corresponding free purine bases and pentose-1-phosphate.</text>
</comment>
<dbReference type="GO" id="GO:0009116">
    <property type="term" value="P:nucleoside metabolic process"/>
    <property type="evidence" value="ECO:0007669"/>
    <property type="project" value="InterPro"/>
</dbReference>
<evidence type="ECO:0000256" key="1">
    <source>
        <dbReference type="ARBA" id="ARBA00005058"/>
    </source>
</evidence>
<name>A0A1F5RG61_9BACT</name>
<evidence type="ECO:0000256" key="5">
    <source>
        <dbReference type="ARBA" id="ARBA00022679"/>
    </source>
</evidence>
<dbReference type="Gene3D" id="3.40.50.1580">
    <property type="entry name" value="Nucleoside phosphorylase domain"/>
    <property type="match status" value="1"/>
</dbReference>
<reference evidence="8 9" key="1">
    <citation type="journal article" date="2016" name="Nat. Commun.">
        <title>Thousands of microbial genomes shed light on interconnected biogeochemical processes in an aquifer system.</title>
        <authorList>
            <person name="Anantharaman K."/>
            <person name="Brown C.T."/>
            <person name="Hug L.A."/>
            <person name="Sharon I."/>
            <person name="Castelle C.J."/>
            <person name="Probst A.J."/>
            <person name="Thomas B.C."/>
            <person name="Singh A."/>
            <person name="Wilkins M.J."/>
            <person name="Karaoz U."/>
            <person name="Brodie E.L."/>
            <person name="Williams K.H."/>
            <person name="Hubbard S.S."/>
            <person name="Banfield J.F."/>
        </authorList>
    </citation>
    <scope>NUCLEOTIDE SEQUENCE [LARGE SCALE GENOMIC DNA]</scope>
</reference>
<dbReference type="PANTHER" id="PTHR11904">
    <property type="entry name" value="METHYLTHIOADENOSINE/PURINE NUCLEOSIDE PHOSPHORYLASE"/>
    <property type="match status" value="1"/>
</dbReference>
<organism evidence="8 9">
    <name type="scientific">Candidatus Edwardsbacteria bacterium GWF2_54_11</name>
    <dbReference type="NCBI Taxonomy" id="1817851"/>
    <lineage>
        <taxon>Bacteria</taxon>
        <taxon>Candidatus Edwardsiibacteriota</taxon>
    </lineage>
</organism>
<dbReference type="AlphaFoldDB" id="A0A1F5RG61"/>
<evidence type="ECO:0000313" key="9">
    <source>
        <dbReference type="Proteomes" id="UP000177230"/>
    </source>
</evidence>
<dbReference type="InterPro" id="IPR035994">
    <property type="entry name" value="Nucleoside_phosphorylase_sf"/>
</dbReference>
<evidence type="ECO:0000313" key="8">
    <source>
        <dbReference type="EMBL" id="OGF13304.1"/>
    </source>
</evidence>
<dbReference type="Pfam" id="PF01048">
    <property type="entry name" value="PNP_UDP_1"/>
    <property type="match status" value="1"/>
</dbReference>
<dbReference type="EC" id="2.4.2.1" evidence="6"/>
<sequence length="274" mass="30012">MSDMIKMIGQAADHIKGKTRISPRIGIILGTGLGGLVKEIDIQDTIPYQEIPHFPVSTVESHAGKLIFGHLSGKPVMAMQGRFHYYEGYNMQQVTFPVRVMKALGVEIMIVSNACGGVNPAHQAGDIMLISDHINLMGDHPLIGQNFNQLGPRFPDMYNLYDMDLQKLAEQTALEEKIKLQKGVYLALTGPTLETGAEYRMVRLLGADVVGMSTVPEVIVARHSGMKVMGFSIITDMGFPEAMRSVSLEEVIAVAGQAEKKFVQLVKSVMAKIK</sequence>
<evidence type="ECO:0000259" key="7">
    <source>
        <dbReference type="Pfam" id="PF01048"/>
    </source>
</evidence>
<dbReference type="NCBIfam" id="NF006054">
    <property type="entry name" value="PRK08202.1"/>
    <property type="match status" value="1"/>
</dbReference>
<dbReference type="FunFam" id="3.40.50.1580:FF:000010">
    <property type="entry name" value="Purine nucleoside phosphorylase"/>
    <property type="match status" value="1"/>
</dbReference>
<dbReference type="Proteomes" id="UP000177230">
    <property type="component" value="Unassembled WGS sequence"/>
</dbReference>
<feature type="domain" description="Nucleoside phosphorylase" evidence="7">
    <location>
        <begin position="24"/>
        <end position="269"/>
    </location>
</feature>
<dbReference type="InterPro" id="IPR000845">
    <property type="entry name" value="Nucleoside_phosphorylase_d"/>
</dbReference>
<dbReference type="PIRSF" id="PIRSF000477">
    <property type="entry name" value="PurNPase"/>
    <property type="match status" value="1"/>
</dbReference>
<gene>
    <name evidence="8" type="ORF">A2024_04455</name>
</gene>
<proteinExistence type="inferred from homology"/>
<comment type="pathway">
    <text evidence="1 6">Purine metabolism; purine nucleoside salvage.</text>
</comment>
<evidence type="ECO:0000256" key="6">
    <source>
        <dbReference type="PIRNR" id="PIRNR000477"/>
    </source>
</evidence>
<comment type="caution">
    <text evidence="8">The sequence shown here is derived from an EMBL/GenBank/DDBJ whole genome shotgun (WGS) entry which is preliminary data.</text>
</comment>
<keyword evidence="3" id="KW-0597">Phosphoprotein</keyword>